<gene>
    <name evidence="2" type="ORF">SteCoe_26956</name>
</gene>
<keyword evidence="3" id="KW-1185">Reference proteome</keyword>
<name>A0A1R2BBJ0_9CILI</name>
<feature type="region of interest" description="Disordered" evidence="1">
    <location>
        <begin position="34"/>
        <end position="68"/>
    </location>
</feature>
<reference evidence="2 3" key="1">
    <citation type="submission" date="2016-11" db="EMBL/GenBank/DDBJ databases">
        <title>The macronuclear genome of Stentor coeruleus: a giant cell with tiny introns.</title>
        <authorList>
            <person name="Slabodnick M."/>
            <person name="Ruby J.G."/>
            <person name="Reiff S.B."/>
            <person name="Swart E.C."/>
            <person name="Gosai S."/>
            <person name="Prabakaran S."/>
            <person name="Witkowska E."/>
            <person name="Larue G.E."/>
            <person name="Fisher S."/>
            <person name="Freeman R.M."/>
            <person name="Gunawardena J."/>
            <person name="Chu W."/>
            <person name="Stover N.A."/>
            <person name="Gregory B.D."/>
            <person name="Nowacki M."/>
            <person name="Derisi J."/>
            <person name="Roy S.W."/>
            <person name="Marshall W.F."/>
            <person name="Sood P."/>
        </authorList>
    </citation>
    <scope>NUCLEOTIDE SEQUENCE [LARGE SCALE GENOMIC DNA]</scope>
    <source>
        <strain evidence="2">WM001</strain>
    </source>
</reference>
<organism evidence="2 3">
    <name type="scientific">Stentor coeruleus</name>
    <dbReference type="NCBI Taxonomy" id="5963"/>
    <lineage>
        <taxon>Eukaryota</taxon>
        <taxon>Sar</taxon>
        <taxon>Alveolata</taxon>
        <taxon>Ciliophora</taxon>
        <taxon>Postciliodesmatophora</taxon>
        <taxon>Heterotrichea</taxon>
        <taxon>Heterotrichida</taxon>
        <taxon>Stentoridae</taxon>
        <taxon>Stentor</taxon>
    </lineage>
</organism>
<sequence>MLKASVKNSDLHCSIPLNNSFQKTLNRDRSISIQRTKKSNREGSYDFSTSQVKPSYLPKADNPTSSLPSGVAKVGMKRILTKDLECKLKSALANITKKKITTIKREKENKDTENLFTSLLIIFADIDHTISLKGLKINSFQTMMNYVSVPERMEKVMEKIEYCIKHCKVSEKTIFTSFSIFLNISPESLLHSRAFYMLLSAIFECCGMKVKEDIKPPPKKVFQSDLKNQRSLLLAQSLLEIIKTPSKTKKNTLRPLEMRNTEESEETCIINTEESCIGNTVIFEDSDFAIENKVRPPRISQKYIDSKVNNSRSLSDCTYMFKPYP</sequence>
<proteinExistence type="predicted"/>
<dbReference type="AlphaFoldDB" id="A0A1R2BBJ0"/>
<dbReference type="Proteomes" id="UP000187209">
    <property type="component" value="Unassembled WGS sequence"/>
</dbReference>
<evidence type="ECO:0000256" key="1">
    <source>
        <dbReference type="SAM" id="MobiDB-lite"/>
    </source>
</evidence>
<evidence type="ECO:0000313" key="3">
    <source>
        <dbReference type="Proteomes" id="UP000187209"/>
    </source>
</evidence>
<dbReference type="EMBL" id="MPUH01000769">
    <property type="protein sequence ID" value="OMJ74173.1"/>
    <property type="molecule type" value="Genomic_DNA"/>
</dbReference>
<accession>A0A1R2BBJ0</accession>
<comment type="caution">
    <text evidence="2">The sequence shown here is derived from an EMBL/GenBank/DDBJ whole genome shotgun (WGS) entry which is preliminary data.</text>
</comment>
<evidence type="ECO:0000313" key="2">
    <source>
        <dbReference type="EMBL" id="OMJ74173.1"/>
    </source>
</evidence>
<protein>
    <submittedName>
        <fullName evidence="2">Uncharacterized protein</fullName>
    </submittedName>
</protein>